<name>A0AAV2IJU6_LYMST</name>
<evidence type="ECO:0000256" key="1">
    <source>
        <dbReference type="SAM" id="MobiDB-lite"/>
    </source>
</evidence>
<sequence length="106" mass="10259">MAPNVFLVLSLTLVLMMAYEAGGSSSTTGATATTAGVDTSTTGATATTTGAAPSATGSIATSAGSDATGSVTATGNQTSTTAKNDVGVLIYSTATLIVCSLTHFMR</sequence>
<dbReference type="EMBL" id="CAXITT010000830">
    <property type="protein sequence ID" value="CAL1546566.1"/>
    <property type="molecule type" value="Genomic_DNA"/>
</dbReference>
<keyword evidence="2" id="KW-0732">Signal</keyword>
<organism evidence="3 4">
    <name type="scientific">Lymnaea stagnalis</name>
    <name type="common">Great pond snail</name>
    <name type="synonym">Helix stagnalis</name>
    <dbReference type="NCBI Taxonomy" id="6523"/>
    <lineage>
        <taxon>Eukaryota</taxon>
        <taxon>Metazoa</taxon>
        <taxon>Spiralia</taxon>
        <taxon>Lophotrochozoa</taxon>
        <taxon>Mollusca</taxon>
        <taxon>Gastropoda</taxon>
        <taxon>Heterobranchia</taxon>
        <taxon>Euthyneura</taxon>
        <taxon>Panpulmonata</taxon>
        <taxon>Hygrophila</taxon>
        <taxon>Lymnaeoidea</taxon>
        <taxon>Lymnaeidae</taxon>
        <taxon>Lymnaea</taxon>
    </lineage>
</organism>
<dbReference type="Proteomes" id="UP001497497">
    <property type="component" value="Unassembled WGS sequence"/>
</dbReference>
<feature type="signal peptide" evidence="2">
    <location>
        <begin position="1"/>
        <end position="23"/>
    </location>
</feature>
<evidence type="ECO:0000313" key="4">
    <source>
        <dbReference type="Proteomes" id="UP001497497"/>
    </source>
</evidence>
<evidence type="ECO:0000313" key="3">
    <source>
        <dbReference type="EMBL" id="CAL1546566.1"/>
    </source>
</evidence>
<proteinExistence type="predicted"/>
<accession>A0AAV2IJU6</accession>
<dbReference type="AlphaFoldDB" id="A0AAV2IJU6"/>
<gene>
    <name evidence="3" type="ORF">GSLYS_00019943001</name>
</gene>
<keyword evidence="4" id="KW-1185">Reference proteome</keyword>
<feature type="compositionally biased region" description="Low complexity" evidence="1">
    <location>
        <begin position="38"/>
        <end position="75"/>
    </location>
</feature>
<evidence type="ECO:0000256" key="2">
    <source>
        <dbReference type="SAM" id="SignalP"/>
    </source>
</evidence>
<reference evidence="3 4" key="1">
    <citation type="submission" date="2024-04" db="EMBL/GenBank/DDBJ databases">
        <authorList>
            <consortium name="Genoscope - CEA"/>
            <person name="William W."/>
        </authorList>
    </citation>
    <scope>NUCLEOTIDE SEQUENCE [LARGE SCALE GENOMIC DNA]</scope>
</reference>
<feature type="chain" id="PRO_5043674001" evidence="2">
    <location>
        <begin position="24"/>
        <end position="106"/>
    </location>
</feature>
<feature type="region of interest" description="Disordered" evidence="1">
    <location>
        <begin position="38"/>
        <end position="77"/>
    </location>
</feature>
<protein>
    <submittedName>
        <fullName evidence="3">Uncharacterized protein</fullName>
    </submittedName>
</protein>
<comment type="caution">
    <text evidence="3">The sequence shown here is derived from an EMBL/GenBank/DDBJ whole genome shotgun (WGS) entry which is preliminary data.</text>
</comment>